<evidence type="ECO:0000313" key="3">
    <source>
        <dbReference type="Proteomes" id="UP000499080"/>
    </source>
</evidence>
<proteinExistence type="predicted"/>
<protein>
    <submittedName>
        <fullName evidence="2">Uncharacterized protein</fullName>
    </submittedName>
</protein>
<sequence>MSSAVFTAAAVRIRSKPPQHAPPFNREKVHKTSARVPLPDRVHRFFPGNPDIRHRLDQPVNEDPLFSRWGPNNRCARALISDCCRPENDDPGRLKPVAG</sequence>
<dbReference type="AlphaFoldDB" id="A0A4Y2HPY8"/>
<comment type="caution">
    <text evidence="2">The sequence shown here is derived from an EMBL/GenBank/DDBJ whole genome shotgun (WGS) entry which is preliminary data.</text>
</comment>
<reference evidence="2 3" key="1">
    <citation type="journal article" date="2019" name="Sci. Rep.">
        <title>Orb-weaving spider Araneus ventricosus genome elucidates the spidroin gene catalogue.</title>
        <authorList>
            <person name="Kono N."/>
            <person name="Nakamura H."/>
            <person name="Ohtoshi R."/>
            <person name="Moran D.A.P."/>
            <person name="Shinohara A."/>
            <person name="Yoshida Y."/>
            <person name="Fujiwara M."/>
            <person name="Mori M."/>
            <person name="Tomita M."/>
            <person name="Arakawa K."/>
        </authorList>
    </citation>
    <scope>NUCLEOTIDE SEQUENCE [LARGE SCALE GENOMIC DNA]</scope>
</reference>
<dbReference type="Proteomes" id="UP000499080">
    <property type="component" value="Unassembled WGS sequence"/>
</dbReference>
<name>A0A4Y2HPY8_ARAVE</name>
<accession>A0A4Y2HPY8</accession>
<gene>
    <name evidence="2" type="ORF">AVEN_265399_1</name>
</gene>
<feature type="region of interest" description="Disordered" evidence="1">
    <location>
        <begin position="1"/>
        <end position="33"/>
    </location>
</feature>
<evidence type="ECO:0000256" key="1">
    <source>
        <dbReference type="SAM" id="MobiDB-lite"/>
    </source>
</evidence>
<keyword evidence="3" id="KW-1185">Reference proteome</keyword>
<organism evidence="2 3">
    <name type="scientific">Araneus ventricosus</name>
    <name type="common">Orbweaver spider</name>
    <name type="synonym">Epeira ventricosa</name>
    <dbReference type="NCBI Taxonomy" id="182803"/>
    <lineage>
        <taxon>Eukaryota</taxon>
        <taxon>Metazoa</taxon>
        <taxon>Ecdysozoa</taxon>
        <taxon>Arthropoda</taxon>
        <taxon>Chelicerata</taxon>
        <taxon>Arachnida</taxon>
        <taxon>Araneae</taxon>
        <taxon>Araneomorphae</taxon>
        <taxon>Entelegynae</taxon>
        <taxon>Araneoidea</taxon>
        <taxon>Araneidae</taxon>
        <taxon>Araneus</taxon>
    </lineage>
</organism>
<evidence type="ECO:0000313" key="2">
    <source>
        <dbReference type="EMBL" id="GBM67446.1"/>
    </source>
</evidence>
<dbReference type="EMBL" id="BGPR01002084">
    <property type="protein sequence ID" value="GBM67446.1"/>
    <property type="molecule type" value="Genomic_DNA"/>
</dbReference>